<comment type="caution">
    <text evidence="1">The sequence shown here is derived from an EMBL/GenBank/DDBJ whole genome shotgun (WGS) entry which is preliminary data.</text>
</comment>
<dbReference type="EMBL" id="JFAX01000014">
    <property type="protein sequence ID" value="EXI66628.1"/>
    <property type="molecule type" value="Genomic_DNA"/>
</dbReference>
<keyword evidence="2" id="KW-1185">Reference proteome</keyword>
<accession>A0A011MA68</accession>
<dbReference type="Proteomes" id="UP000020218">
    <property type="component" value="Unassembled WGS sequence"/>
</dbReference>
<proteinExistence type="predicted"/>
<dbReference type="AlphaFoldDB" id="A0A011MA68"/>
<evidence type="ECO:0000313" key="1">
    <source>
        <dbReference type="EMBL" id="EXI66628.1"/>
    </source>
</evidence>
<evidence type="ECO:0000313" key="2">
    <source>
        <dbReference type="Proteomes" id="UP000020218"/>
    </source>
</evidence>
<name>A0A011MA68_9PROT</name>
<sequence>MPRADAPAVEQLTDATHREVAAAAALRYAVEDRPLAAVEGERQQGGAALLAEMGLQQSRCTRQEVVHGSLWLVGVGAVTETLRRC</sequence>
<organism evidence="1 2">
    <name type="scientific">Candidatus Accumulibacter adjunctus</name>
    <dbReference type="NCBI Taxonomy" id="1454001"/>
    <lineage>
        <taxon>Bacteria</taxon>
        <taxon>Pseudomonadati</taxon>
        <taxon>Pseudomonadota</taxon>
        <taxon>Betaproteobacteria</taxon>
        <taxon>Candidatus Accumulibacter</taxon>
    </lineage>
</organism>
<protein>
    <submittedName>
        <fullName evidence="1">Uncharacterized protein</fullName>
    </submittedName>
</protein>
<reference evidence="1" key="1">
    <citation type="submission" date="2014-02" db="EMBL/GenBank/DDBJ databases">
        <title>Expanding our view of genomic diversity in Candidatus Accumulibacter clades.</title>
        <authorList>
            <person name="Skennerton C.T."/>
            <person name="Barr J.J."/>
            <person name="Slater F.R."/>
            <person name="Bond P.L."/>
            <person name="Tyson G.W."/>
        </authorList>
    </citation>
    <scope>NUCLEOTIDE SEQUENCE [LARGE SCALE GENOMIC DNA]</scope>
</reference>
<gene>
    <name evidence="1" type="ORF">AW08_02533</name>
</gene>